<dbReference type="InterPro" id="IPR051956">
    <property type="entry name" value="eIF2B_epsilon"/>
</dbReference>
<dbReference type="SUPFAM" id="SSF53448">
    <property type="entry name" value="Nucleotide-diphospho-sugar transferases"/>
    <property type="match status" value="1"/>
</dbReference>
<evidence type="ECO:0000256" key="4">
    <source>
        <dbReference type="ARBA" id="ARBA00022540"/>
    </source>
</evidence>
<dbReference type="InterPro" id="IPR005835">
    <property type="entry name" value="NTP_transferase_dom"/>
</dbReference>
<dbReference type="InterPro" id="IPR035543">
    <property type="entry name" value="eIF-2B_epsilon_N"/>
</dbReference>
<evidence type="ECO:0000256" key="2">
    <source>
        <dbReference type="ARBA" id="ARBA00007878"/>
    </source>
</evidence>
<comment type="subcellular location">
    <subcellularLocation>
        <location evidence="1">Cytoplasm</location>
        <location evidence="1">Cytosol</location>
    </subcellularLocation>
</comment>
<organism evidence="11 12">
    <name type="scientific">Amborella trichopoda</name>
    <dbReference type="NCBI Taxonomy" id="13333"/>
    <lineage>
        <taxon>Eukaryota</taxon>
        <taxon>Viridiplantae</taxon>
        <taxon>Streptophyta</taxon>
        <taxon>Embryophyta</taxon>
        <taxon>Tracheophyta</taxon>
        <taxon>Spermatophyta</taxon>
        <taxon>Magnoliopsida</taxon>
        <taxon>Amborellales</taxon>
        <taxon>Amborellaceae</taxon>
        <taxon>Amborella</taxon>
    </lineage>
</organism>
<dbReference type="CDD" id="cd04197">
    <property type="entry name" value="eIF-2B_epsilon_N"/>
    <property type="match status" value="1"/>
</dbReference>
<dbReference type="FunFam" id="1.25.40.180:FF:000022">
    <property type="entry name" value="Translation initiation factor eIF-2B epsilon subunit"/>
    <property type="match status" value="1"/>
</dbReference>
<dbReference type="PANTHER" id="PTHR45887:SF1">
    <property type="entry name" value="TRANSLATION INITIATION FACTOR EIF-2B SUBUNIT EPSILON"/>
    <property type="match status" value="1"/>
</dbReference>
<dbReference type="STRING" id="13333.W1NF28"/>
<evidence type="ECO:0000256" key="7">
    <source>
        <dbReference type="ARBA" id="ARBA00044345"/>
    </source>
</evidence>
<feature type="region of interest" description="Disordered" evidence="9">
    <location>
        <begin position="525"/>
        <end position="562"/>
    </location>
</feature>
<dbReference type="Gene3D" id="1.25.40.180">
    <property type="match status" value="1"/>
</dbReference>
<gene>
    <name evidence="11" type="ORF">AMTR_s00010p00049400</name>
</gene>
<dbReference type="Gene3D" id="3.90.550.10">
    <property type="entry name" value="Spore Coat Polysaccharide Biosynthesis Protein SpsA, Chain A"/>
    <property type="match status" value="1"/>
</dbReference>
<dbReference type="InterPro" id="IPR016024">
    <property type="entry name" value="ARM-type_fold"/>
</dbReference>
<dbReference type="Gramene" id="ERM94048">
    <property type="protein sequence ID" value="ERM94048"/>
    <property type="gene ID" value="AMTR_s00010p00049400"/>
</dbReference>
<proteinExistence type="inferred from homology"/>
<dbReference type="CDD" id="cd11558">
    <property type="entry name" value="W2_eIF2B_epsilon"/>
    <property type="match status" value="1"/>
</dbReference>
<dbReference type="Pfam" id="PF00483">
    <property type="entry name" value="NTP_transferase"/>
    <property type="match status" value="1"/>
</dbReference>
<feature type="compositionally biased region" description="Polar residues" evidence="9">
    <location>
        <begin position="533"/>
        <end position="544"/>
    </location>
</feature>
<evidence type="ECO:0000256" key="8">
    <source>
        <dbReference type="ARBA" id="ARBA00046432"/>
    </source>
</evidence>
<evidence type="ECO:0000256" key="9">
    <source>
        <dbReference type="SAM" id="MobiDB-lite"/>
    </source>
</evidence>
<feature type="domain" description="W2" evidence="10">
    <location>
        <begin position="556"/>
        <end position="734"/>
    </location>
</feature>
<dbReference type="CDD" id="cd05787">
    <property type="entry name" value="LbH_eIF2B_epsilon"/>
    <property type="match status" value="1"/>
</dbReference>
<dbReference type="FunFam" id="3.90.550.10:FF:000106">
    <property type="entry name" value="Translation initiation factor eIF-2B subunit epsilon"/>
    <property type="match status" value="1"/>
</dbReference>
<comment type="subunit">
    <text evidence="8">Component of the translation initiation factor 2B (eIF2B) complex which is a heterodecamer of two sets of five different subunits: alpha, beta, gamma, delta and epsilon. Subunits alpha, beta and delta comprise a regulatory subcomplex and subunits epsilon and gamma comprise a catalytic subcomplex. Within the complex, the hexameric regulatory complex resides at the center, with the two heterodimeric catalytic subcomplexes bound on opposite sides.</text>
</comment>
<dbReference type="OMA" id="LAQSCKI"/>
<dbReference type="InterPro" id="IPR056764">
    <property type="entry name" value="LbH_EIF2B3/5"/>
</dbReference>
<dbReference type="GO" id="GO:0005851">
    <property type="term" value="C:eukaryotic translation initiation factor 2B complex"/>
    <property type="evidence" value="ECO:0000318"/>
    <property type="project" value="GO_Central"/>
</dbReference>
<dbReference type="FunFam" id="2.160.10.10:FF:000029">
    <property type="entry name" value="Trimeric LpxA-like enzyme"/>
    <property type="match status" value="1"/>
</dbReference>
<dbReference type="SUPFAM" id="SSF51161">
    <property type="entry name" value="Trimeric LpxA-like enzymes"/>
    <property type="match status" value="1"/>
</dbReference>
<evidence type="ECO:0000313" key="11">
    <source>
        <dbReference type="EMBL" id="ERM94048.1"/>
    </source>
</evidence>
<reference evidence="12" key="1">
    <citation type="journal article" date="2013" name="Science">
        <title>The Amborella genome and the evolution of flowering plants.</title>
        <authorList>
            <consortium name="Amborella Genome Project"/>
        </authorList>
    </citation>
    <scope>NUCLEOTIDE SEQUENCE [LARGE SCALE GENOMIC DNA]</scope>
</reference>
<dbReference type="Proteomes" id="UP000017836">
    <property type="component" value="Unassembled WGS sequence"/>
</dbReference>
<keyword evidence="4" id="KW-0396">Initiation factor</keyword>
<dbReference type="InterPro" id="IPR011004">
    <property type="entry name" value="Trimer_LpxA-like_sf"/>
</dbReference>
<dbReference type="EMBL" id="KI397513">
    <property type="protein sequence ID" value="ERM94048.1"/>
    <property type="molecule type" value="Genomic_DNA"/>
</dbReference>
<accession>W1NF28</accession>
<dbReference type="Gene3D" id="2.160.10.10">
    <property type="entry name" value="Hexapeptide repeat proteins"/>
    <property type="match status" value="1"/>
</dbReference>
<name>W1NF28_AMBTC</name>
<keyword evidence="3" id="KW-0963">Cytoplasm</keyword>
<dbReference type="Pfam" id="PF25084">
    <property type="entry name" value="LbH_EIF2B"/>
    <property type="match status" value="1"/>
</dbReference>
<feature type="region of interest" description="Disordered" evidence="9">
    <location>
        <begin position="439"/>
        <end position="470"/>
    </location>
</feature>
<evidence type="ECO:0000259" key="10">
    <source>
        <dbReference type="PROSITE" id="PS51363"/>
    </source>
</evidence>
<feature type="compositionally biased region" description="Acidic residues" evidence="9">
    <location>
        <begin position="552"/>
        <end position="562"/>
    </location>
</feature>
<dbReference type="GO" id="GO:0005085">
    <property type="term" value="F:guanyl-nucleotide exchange factor activity"/>
    <property type="evidence" value="ECO:0000318"/>
    <property type="project" value="GO_Central"/>
</dbReference>
<keyword evidence="5" id="KW-0648">Protein biosynthesis</keyword>
<dbReference type="GO" id="GO:0005829">
    <property type="term" value="C:cytosol"/>
    <property type="evidence" value="ECO:0007669"/>
    <property type="project" value="UniProtKB-SubCell"/>
</dbReference>
<dbReference type="InterPro" id="IPR003307">
    <property type="entry name" value="W2_domain"/>
</dbReference>
<dbReference type="AlphaFoldDB" id="W1NF28"/>
<evidence type="ECO:0000256" key="1">
    <source>
        <dbReference type="ARBA" id="ARBA00004514"/>
    </source>
</evidence>
<evidence type="ECO:0000256" key="3">
    <source>
        <dbReference type="ARBA" id="ARBA00022490"/>
    </source>
</evidence>
<dbReference type="PANTHER" id="PTHR45887">
    <property type="entry name" value="TRANSLATION INITIATION FACTOR EIF-2B SUBUNIT EPSILON"/>
    <property type="match status" value="1"/>
</dbReference>
<evidence type="ECO:0000313" key="12">
    <source>
        <dbReference type="Proteomes" id="UP000017836"/>
    </source>
</evidence>
<dbReference type="SMART" id="SM00515">
    <property type="entry name" value="eIF5C"/>
    <property type="match status" value="1"/>
</dbReference>
<dbReference type="InterPro" id="IPR044123">
    <property type="entry name" value="W2_eIF2B_epsilon"/>
</dbReference>
<evidence type="ECO:0000256" key="6">
    <source>
        <dbReference type="ARBA" id="ARBA00044144"/>
    </source>
</evidence>
<sequence length="734" mass="81453">MAQKKGGGSAKVADVADIQARDPLQAVLLADSFTQRFRPITLERPKVLLPLVNVPMIKYTLLWLESVGVEEVFVFCCAHAKQVTSYLENNGSFGSPSFKVTAIESNDSISAGDALRTIFERGVIKGDFVLISGDTVSNMSLTQALQEHKERRKKDPLAVMTMVIRQSKPSPITNQTRLGNDELVLVIDPESSQLLYYEEKAQHSRGVVSIDRTFLADRPAICIYNDKQDCFIDICSPEVLSLFTDNFDYQQLRRDFVKGLLMDEILGYKIFTHEIHSSYAARVDNFRSYDTIGKDILQRWTYPLLPDVLSNGNGLQVKVNRQGVYKASDVIQSRSAHIGPLSLVGEGTVIGDNSMIWNSVIGRGCTIGCNVSIENCYIWDSVTIQDKCKLRHAVVCDGVVLKTGAVLEPGVILSFKVIIGEGFVVPAYSKISLMTQPTKQDSDEELEYADSSTGAIDSPSSTGMENDSNGVFRSKSLDSPCWDASEVGVSGAGYLWLVGEGAHEEEWRQSVAPVPADKLKEFLRIHEDKKEVSSPTANVNPTSGESRHDSGSVDDDEDEKDDDAYFEREVEETFRRAVSDVPGVKLDNVILEVNALRLAYNMTVSDCAGALFHTVLKLGVESLSGTSRGLFLNAKEEIVKWKGLLKNYLQSEDDEVEVLLKFEEICLESLREYSPIFCSILQVLYDEEIVTEDAILKWASEKQGADESDKIFLKQCEGYIQTQKTAMFQTVTVS</sequence>
<dbReference type="eggNOG" id="KOG1461">
    <property type="taxonomic scope" value="Eukaryota"/>
</dbReference>
<dbReference type="GO" id="GO:0031369">
    <property type="term" value="F:translation initiation factor binding"/>
    <property type="evidence" value="ECO:0000318"/>
    <property type="project" value="GO_Central"/>
</dbReference>
<dbReference type="SUPFAM" id="SSF48371">
    <property type="entry name" value="ARM repeat"/>
    <property type="match status" value="1"/>
</dbReference>
<dbReference type="HOGENOM" id="CLU_012507_1_0_1"/>
<dbReference type="Pfam" id="PF02020">
    <property type="entry name" value="W2"/>
    <property type="match status" value="1"/>
</dbReference>
<dbReference type="GO" id="GO:0003743">
    <property type="term" value="F:translation initiation factor activity"/>
    <property type="evidence" value="ECO:0000318"/>
    <property type="project" value="GO_Central"/>
</dbReference>
<feature type="compositionally biased region" description="Polar residues" evidence="9">
    <location>
        <begin position="450"/>
        <end position="470"/>
    </location>
</feature>
<evidence type="ECO:0000256" key="5">
    <source>
        <dbReference type="ARBA" id="ARBA00022917"/>
    </source>
</evidence>
<dbReference type="InterPro" id="IPR029044">
    <property type="entry name" value="Nucleotide-diphossugar_trans"/>
</dbReference>
<comment type="similarity">
    <text evidence="2">Belongs to the eIF-2B gamma/epsilon subunits family.</text>
</comment>
<keyword evidence="12" id="KW-1185">Reference proteome</keyword>
<dbReference type="PROSITE" id="PS51363">
    <property type="entry name" value="W2"/>
    <property type="match status" value="1"/>
</dbReference>
<protein>
    <recommendedName>
        <fullName evidence="6">Translation initiation factor eIF2B subunit epsilon</fullName>
    </recommendedName>
    <alternativeName>
        <fullName evidence="7">eIF2B GDP-GTP exchange factor subunit epsilon</fullName>
    </alternativeName>
</protein>